<dbReference type="GO" id="GO:0006366">
    <property type="term" value="P:transcription by RNA polymerase II"/>
    <property type="evidence" value="ECO:0007669"/>
    <property type="project" value="InterPro"/>
</dbReference>
<dbReference type="InterPro" id="IPR013929">
    <property type="entry name" value="RPAP1_C"/>
</dbReference>
<evidence type="ECO:0000256" key="1">
    <source>
        <dbReference type="ARBA" id="ARBA00009953"/>
    </source>
</evidence>
<feature type="domain" description="RPAP1 C-terminal" evidence="3">
    <location>
        <begin position="309"/>
        <end position="374"/>
    </location>
</feature>
<organism evidence="5 6">
    <name type="scientific">Zapornia atra</name>
    <name type="common">Henderson crake</name>
    <dbReference type="NCBI Taxonomy" id="2585822"/>
    <lineage>
        <taxon>Eukaryota</taxon>
        <taxon>Metazoa</taxon>
        <taxon>Chordata</taxon>
        <taxon>Craniata</taxon>
        <taxon>Vertebrata</taxon>
        <taxon>Euteleostomi</taxon>
        <taxon>Archelosauria</taxon>
        <taxon>Archosauria</taxon>
        <taxon>Dinosauria</taxon>
        <taxon>Saurischia</taxon>
        <taxon>Theropoda</taxon>
        <taxon>Coelurosauria</taxon>
        <taxon>Aves</taxon>
        <taxon>Neognathae</taxon>
        <taxon>Neoaves</taxon>
        <taxon>Gruiformes</taxon>
        <taxon>Rallidae</taxon>
        <taxon>Zapornia</taxon>
    </lineage>
</organism>
<dbReference type="PANTHER" id="PTHR21483">
    <property type="entry name" value="RNA POLYMERASE II-ASSOCIATED PROTEIN 1"/>
    <property type="match status" value="1"/>
</dbReference>
<dbReference type="InterPro" id="IPR039913">
    <property type="entry name" value="RPAP1/Rba50"/>
</dbReference>
<dbReference type="InterPro" id="IPR016024">
    <property type="entry name" value="ARM-type_fold"/>
</dbReference>
<evidence type="ECO:0000259" key="3">
    <source>
        <dbReference type="Pfam" id="PF08620"/>
    </source>
</evidence>
<name>A0A7L3FZL9_9GRUI</name>
<dbReference type="Proteomes" id="UP000557426">
    <property type="component" value="Unassembled WGS sequence"/>
</dbReference>
<protein>
    <submittedName>
        <fullName evidence="5">RPAP1 protein</fullName>
    </submittedName>
</protein>
<dbReference type="Pfam" id="PF08621">
    <property type="entry name" value="RPAP1_N"/>
    <property type="match status" value="1"/>
</dbReference>
<dbReference type="SUPFAM" id="SSF48371">
    <property type="entry name" value="ARM repeat"/>
    <property type="match status" value="1"/>
</dbReference>
<evidence type="ECO:0000313" key="5">
    <source>
        <dbReference type="EMBL" id="NXT85497.1"/>
    </source>
</evidence>
<dbReference type="AlphaFoldDB" id="A0A7L3FZL9"/>
<evidence type="ECO:0000256" key="2">
    <source>
        <dbReference type="SAM" id="MobiDB-lite"/>
    </source>
</evidence>
<feature type="non-terminal residue" evidence="5">
    <location>
        <position position="1"/>
    </location>
</feature>
<proteinExistence type="inferred from homology"/>
<evidence type="ECO:0000259" key="4">
    <source>
        <dbReference type="Pfam" id="PF08621"/>
    </source>
</evidence>
<feature type="region of interest" description="Disordered" evidence="2">
    <location>
        <begin position="450"/>
        <end position="481"/>
    </location>
</feature>
<comment type="caution">
    <text evidence="5">The sequence shown here is derived from an EMBL/GenBank/DDBJ whole genome shotgun (WGS) entry which is preliminary data.</text>
</comment>
<comment type="similarity">
    <text evidence="1">Belongs to the RPAP1 family.</text>
</comment>
<gene>
    <name evidence="5" type="primary">Rpap1</name>
    <name evidence="5" type="ORF">ZAPATR_R05464</name>
</gene>
<dbReference type="PANTHER" id="PTHR21483:SF18">
    <property type="entry name" value="RNA POLYMERASE II-ASSOCIATED PROTEIN 1"/>
    <property type="match status" value="1"/>
</dbReference>
<dbReference type="InterPro" id="IPR013930">
    <property type="entry name" value="RPAP1_N"/>
</dbReference>
<feature type="non-terminal residue" evidence="5">
    <location>
        <position position="772"/>
    </location>
</feature>
<dbReference type="EMBL" id="VZTU01033393">
    <property type="protein sequence ID" value="NXT85497.1"/>
    <property type="molecule type" value="Genomic_DNA"/>
</dbReference>
<evidence type="ECO:0000313" key="6">
    <source>
        <dbReference type="Proteomes" id="UP000557426"/>
    </source>
</evidence>
<sequence length="772" mass="85920">PDVLPTLTPAPPKKSKIKNACVHFGDEDPEERLELHDRHITAVFSKIIERDTSALAVTVPVPTGDPFPRTFHRSEIKSEVKVGSGRKSIFAQKMAARRATEKAATPPSAAKCVQVRSAALDALDLEGSAGEAALPSIRGDKAGDSLTSQRPRFITGEGLGSQKSEQEAQAIHRENLEKLRSMSEEEILQEQEKLLAQLDSSLVAFLKSRCGGSEGQKKDLKMEQNRLEEFVESLPVAQSDVGSSLSMQESSLEESVRKEENMKVEITDTDLPVKPKKEWIHMDSVEFEKLEWMKDLRPPGQKKTKKGMQARFSLKGELVPADADLPTHLGLHHHGEEAERAGYSLQELFHLSRSQVIQQRTLALQVLGRIVQKARAGEFASSLKGSVLQLLLDAGFLFLLRFSLDDAVDNVMAASVGALRALLVSLDDEKYLDWTFSWYHGMAAFPFVPSNEEEDDEEEELNGTENSQDEKLKDESSPDPDVARYDVVKGLLKTRIQHRLRYILEVVRPAPTVVLDILHILTHIARHSSEACSQLLDCPRLIETIVREFLPTQWDPQVAELGCLLTSLHGVACPTAMKFIRVLASGGRNATARLLNKFEMRSRLSRFIAQDPLDLLLPREEAIRLSTEAFRLWAVAAGYGQACDLYRDLYPVLMRIVQSLPELLSTCSEKSPVIELSVQRATAVVTLLIHVTQTAGYTAELQAKLSSSEDSEQIPPPSVAWNEVSGLQPFLETSLKKFLQEISQAETWQTLQPLTTAYLIYLGVYYSACSQQ</sequence>
<dbReference type="Pfam" id="PF08620">
    <property type="entry name" value="RPAP1_C"/>
    <property type="match status" value="1"/>
</dbReference>
<keyword evidence="6" id="KW-1185">Reference proteome</keyword>
<feature type="domain" description="RPAP1 N-terminal" evidence="4">
    <location>
        <begin position="169"/>
        <end position="209"/>
    </location>
</feature>
<feature type="compositionally biased region" description="Acidic residues" evidence="2">
    <location>
        <begin position="451"/>
        <end position="462"/>
    </location>
</feature>
<feature type="region of interest" description="Disordered" evidence="2">
    <location>
        <begin position="136"/>
        <end position="169"/>
    </location>
</feature>
<reference evidence="5 6" key="1">
    <citation type="submission" date="2019-09" db="EMBL/GenBank/DDBJ databases">
        <title>Bird 10,000 Genomes (B10K) Project - Family phase.</title>
        <authorList>
            <person name="Zhang G."/>
        </authorList>
    </citation>
    <scope>NUCLEOTIDE SEQUENCE [LARGE SCALE GENOMIC DNA]</scope>
    <source>
        <strain evidence="5">B10K-DU-011-47</strain>
        <tissue evidence="5">Mixed tissue sample</tissue>
    </source>
</reference>
<accession>A0A7L3FZL9</accession>
<feature type="compositionally biased region" description="Basic and acidic residues" evidence="2">
    <location>
        <begin position="468"/>
        <end position="481"/>
    </location>
</feature>